<dbReference type="EMBL" id="BSXG01000008">
    <property type="protein sequence ID" value="GME23567.1"/>
    <property type="molecule type" value="Genomic_DNA"/>
</dbReference>
<gene>
    <name evidence="1" type="primary">g8112</name>
    <name evidence="1" type="ORF">NpPPO83_00008112</name>
</gene>
<accession>A0ACB5RSR0</accession>
<proteinExistence type="predicted"/>
<name>A0ACB5RSR0_9PEZI</name>
<sequence length="794" mass="86706">MDDAPLIRDGSSPSGIHLGAWTNWSQGQILGATLTLDRQNGGLLIAGMALFVTWVATSFWRICCLMFHRMYSTDKPSDGLYHQRQAILRNSASAGSGLTSLLQTGWAWRRNTRLSFCRTLPVMLFAALCIVAFAFASVFSSKISTAMSNEVLVWSPNCGYTSTVFNDPESLAAQTFEPYLQQDAVSYANYAQRCYRTNTSLVLGCSQFAKKSLQSSFQGNASCPFGGNICRSNSSNLVLDTGFLDSHYDFGLNTPLGERYQYRQRVQCAPLNTQGYSRPYTALNGRKYTRYYFGERIPRDAQDNGYTYEYYNESLADLLETNLTSAQPDYTLSGMFSYSFNGTIQVNESNWLPIPQLHIPNADISLFFLSGNQVVYTEPTNDSWYQGNQLVREASSVVNLRPGVQGPYFSNEAASPMACGVQVQYCNPSLPEGREGGRCSPLAASADALDYMTSNLSGEQLQQFQWFMSTTINRALNLYTAVNRLGVQLLTSRYRLQNGIQGVLPDTQWQQDVQHWHATTLAHLQGTFITAATGPPDSTLLPWLTRPTTPSTQRLCRNQKIHSASHTSFSLLYLTILLATGALTMLAAATLEPLLSRLQTRRHDSDPRGAAHAHARLEWLATSVPHLQRLAHEPILAPALWVRTGRAVPVTCGRGEPLCRLDLADATHVRLRAPGAGGAAAGGARPGDDRVAKLPEMSFRETMGSVTTGGTGTDGGRGSSDAGGEAERAAGRREEVLLSPLPDYDNWPLPPSGQLTPVVQPGSPVSPRETRAEGVGRRKEDEKVGGGGGGGEPL</sequence>
<dbReference type="Proteomes" id="UP001165186">
    <property type="component" value="Unassembled WGS sequence"/>
</dbReference>
<organism evidence="1 2">
    <name type="scientific">Neofusicoccum parvum</name>
    <dbReference type="NCBI Taxonomy" id="310453"/>
    <lineage>
        <taxon>Eukaryota</taxon>
        <taxon>Fungi</taxon>
        <taxon>Dikarya</taxon>
        <taxon>Ascomycota</taxon>
        <taxon>Pezizomycotina</taxon>
        <taxon>Dothideomycetes</taxon>
        <taxon>Dothideomycetes incertae sedis</taxon>
        <taxon>Botryosphaeriales</taxon>
        <taxon>Botryosphaeriaceae</taxon>
        <taxon>Neofusicoccum</taxon>
    </lineage>
</organism>
<comment type="caution">
    <text evidence="1">The sequence shown here is derived from an EMBL/GenBank/DDBJ whole genome shotgun (WGS) entry which is preliminary data.</text>
</comment>
<reference evidence="1" key="1">
    <citation type="submission" date="2024-09" db="EMBL/GenBank/DDBJ databases">
        <title>Draft Genome Sequences of Neofusicoccum parvum.</title>
        <authorList>
            <person name="Ashida A."/>
            <person name="Camagna M."/>
            <person name="Tanaka A."/>
            <person name="Takemoto D."/>
        </authorList>
    </citation>
    <scope>NUCLEOTIDE SEQUENCE</scope>
    <source>
        <strain evidence="1">PPO83</strain>
    </source>
</reference>
<protein>
    <submittedName>
        <fullName evidence="1">Cytochrome p450 protein</fullName>
    </submittedName>
</protein>
<keyword evidence="2" id="KW-1185">Reference proteome</keyword>
<evidence type="ECO:0000313" key="1">
    <source>
        <dbReference type="EMBL" id="GME23567.1"/>
    </source>
</evidence>
<evidence type="ECO:0000313" key="2">
    <source>
        <dbReference type="Proteomes" id="UP001165186"/>
    </source>
</evidence>